<accession>H2C4R4</accession>
<proteinExistence type="predicted"/>
<dbReference type="AlphaFoldDB" id="H2C4R4"/>
<gene>
    <name evidence="2" type="ORF">MetMK1DRAFT_00003580</name>
</gene>
<reference evidence="2 3" key="1">
    <citation type="submission" date="2012-01" db="EMBL/GenBank/DDBJ databases">
        <title>Improved High-Quality Draft sequence of Metallosphaera yellowstonensis MK1.</title>
        <authorList>
            <consortium name="US DOE Joint Genome Institute"/>
            <person name="Lucas S."/>
            <person name="Han J."/>
            <person name="Cheng J.-F."/>
            <person name="Goodwin L."/>
            <person name="Pitluck S."/>
            <person name="Peters L."/>
            <person name="Teshima H."/>
            <person name="Detter J.C."/>
            <person name="Han C."/>
            <person name="Tapia R."/>
            <person name="Land M."/>
            <person name="Hauser L."/>
            <person name="Kyrpides N."/>
            <person name="Kozubal M."/>
            <person name="Macur R.E."/>
            <person name="Jay Z."/>
            <person name="Inskeep W."/>
            <person name="Woyke T."/>
        </authorList>
    </citation>
    <scope>NUCLEOTIDE SEQUENCE [LARGE SCALE GENOMIC DNA]</scope>
    <source>
        <strain evidence="2 3">MK1</strain>
    </source>
</reference>
<sequence>MGIHCQKIRKYDVVRKYDEDLMSPTKDKLEELFKGERVLILVDEIAAYLVRLKGLSGGNYYNQCLYFFENLASLGSNLPVVLLVTIPAKIEEKSKGGRFRAPLQIVISLLIWTYSMEELLNIFDRFTKK</sequence>
<dbReference type="Pfam" id="PF04465">
    <property type="entry name" value="DUF499"/>
    <property type="match status" value="1"/>
</dbReference>
<evidence type="ECO:0000313" key="3">
    <source>
        <dbReference type="Proteomes" id="UP000003980"/>
    </source>
</evidence>
<dbReference type="EMBL" id="JH597761">
    <property type="protein sequence ID" value="EHP69856.1"/>
    <property type="molecule type" value="Genomic_DNA"/>
</dbReference>
<organism evidence="2 3">
    <name type="scientific">Metallosphaera yellowstonensis MK1</name>
    <dbReference type="NCBI Taxonomy" id="671065"/>
    <lineage>
        <taxon>Archaea</taxon>
        <taxon>Thermoproteota</taxon>
        <taxon>Thermoprotei</taxon>
        <taxon>Sulfolobales</taxon>
        <taxon>Sulfolobaceae</taxon>
        <taxon>Metallosphaera</taxon>
    </lineage>
</organism>
<dbReference type="InterPro" id="IPR007555">
    <property type="entry name" value="DUF499"/>
</dbReference>
<keyword evidence="3" id="KW-1185">Reference proteome</keyword>
<dbReference type="STRING" id="671065.MetMK1DRAFT_00003580"/>
<keyword evidence="1" id="KW-1133">Transmembrane helix</keyword>
<dbReference type="HOGENOM" id="CLU_1943905_0_0_2"/>
<evidence type="ECO:0000256" key="1">
    <source>
        <dbReference type="SAM" id="Phobius"/>
    </source>
</evidence>
<evidence type="ECO:0000313" key="2">
    <source>
        <dbReference type="EMBL" id="EHP69856.1"/>
    </source>
</evidence>
<keyword evidence="1" id="KW-0812">Transmembrane</keyword>
<feature type="transmembrane region" description="Helical" evidence="1">
    <location>
        <begin position="99"/>
        <end position="116"/>
    </location>
</feature>
<keyword evidence="1" id="KW-0472">Membrane</keyword>
<dbReference type="eggNOG" id="arCOG00887">
    <property type="taxonomic scope" value="Archaea"/>
</dbReference>
<protein>
    <submittedName>
        <fullName evidence="2">Putative ATPase (AAA+ superfamily)</fullName>
    </submittedName>
</protein>
<dbReference type="Proteomes" id="UP000003980">
    <property type="component" value="Unassembled WGS sequence"/>
</dbReference>
<name>H2C4R4_9CREN</name>